<feature type="compositionally biased region" description="Low complexity" evidence="1">
    <location>
        <begin position="131"/>
        <end position="140"/>
    </location>
</feature>
<comment type="caution">
    <text evidence="2">The sequence shown here is derived from an EMBL/GenBank/DDBJ whole genome shotgun (WGS) entry which is preliminary data.</text>
</comment>
<accession>A0A9X9XE09</accession>
<gene>
    <name evidence="2" type="ORF">GXW74_15730</name>
</gene>
<keyword evidence="3" id="KW-1185">Reference proteome</keyword>
<reference evidence="2" key="2">
    <citation type="journal article" date="2021" name="Syst. Appl. Microbiol.">
        <title>Roseomonas hellenica sp. nov., isolated from roots of wild-growing Alkanna tinctoria.</title>
        <authorList>
            <person name="Rat A."/>
            <person name="Naranjo H.D."/>
            <person name="Lebbe L."/>
            <person name="Cnockaert M."/>
            <person name="Krigas N."/>
            <person name="Grigoriadou K."/>
            <person name="Maloupa E."/>
            <person name="Willems A."/>
        </authorList>
    </citation>
    <scope>NUCLEOTIDE SEQUENCE</scope>
    <source>
        <strain evidence="2">LMG 31228</strain>
    </source>
</reference>
<organism evidence="2 3">
    <name type="scientific">Neoroseomonas eburnea</name>
    <dbReference type="NCBI Taxonomy" id="1346889"/>
    <lineage>
        <taxon>Bacteria</taxon>
        <taxon>Pseudomonadati</taxon>
        <taxon>Pseudomonadota</taxon>
        <taxon>Alphaproteobacteria</taxon>
        <taxon>Acetobacterales</taxon>
        <taxon>Acetobacteraceae</taxon>
        <taxon>Neoroseomonas</taxon>
    </lineage>
</organism>
<dbReference type="Proteomes" id="UP001138709">
    <property type="component" value="Unassembled WGS sequence"/>
</dbReference>
<dbReference type="AlphaFoldDB" id="A0A9X9XE09"/>
<dbReference type="EMBL" id="JAAEDL010000015">
    <property type="protein sequence ID" value="MBR0681945.1"/>
    <property type="molecule type" value="Genomic_DNA"/>
</dbReference>
<reference evidence="2" key="1">
    <citation type="submission" date="2020-01" db="EMBL/GenBank/DDBJ databases">
        <authorList>
            <person name="Rat A."/>
        </authorList>
    </citation>
    <scope>NUCLEOTIDE SEQUENCE</scope>
    <source>
        <strain evidence="2">LMG 31228</strain>
    </source>
</reference>
<name>A0A9X9XE09_9PROT</name>
<proteinExistence type="predicted"/>
<protein>
    <submittedName>
        <fullName evidence="2">Uncharacterized protein</fullName>
    </submittedName>
</protein>
<evidence type="ECO:0000313" key="3">
    <source>
        <dbReference type="Proteomes" id="UP001138709"/>
    </source>
</evidence>
<evidence type="ECO:0000313" key="2">
    <source>
        <dbReference type="EMBL" id="MBR0681945.1"/>
    </source>
</evidence>
<sequence length="166" mass="17594">MSWSPLAPQATRARPDRAAITVASSAGGGRLPAAIVIIIRTRKLEGGTFMSHRARVKILAGGGPHAGMLRIEPDGPFEPHWPSGKAVASGTLKLRIDLPHGVAPENRKPETVEYDHADDWIEITLPEWARPSAPAGVSPAPARPPHSISDRVPDPAATLRGAGARR</sequence>
<feature type="region of interest" description="Disordered" evidence="1">
    <location>
        <begin position="131"/>
        <end position="166"/>
    </location>
</feature>
<dbReference type="RefSeq" id="WP_211847480.1">
    <property type="nucleotide sequence ID" value="NZ_JAAEDL010000015.1"/>
</dbReference>
<evidence type="ECO:0000256" key="1">
    <source>
        <dbReference type="SAM" id="MobiDB-lite"/>
    </source>
</evidence>